<keyword evidence="2" id="KW-1185">Reference proteome</keyword>
<gene>
    <name evidence="1" type="ORF">ETAA8_43280</name>
</gene>
<dbReference type="RefSeq" id="WP_145092736.1">
    <property type="nucleotide sequence ID" value="NZ_CP036274.1"/>
</dbReference>
<evidence type="ECO:0000313" key="2">
    <source>
        <dbReference type="Proteomes" id="UP000315017"/>
    </source>
</evidence>
<sequence>MAKKAKSGPNKSLAIRNYKVTNPSASPKEIAEALSKTGMEVTPQFVSTVLSNAKRKGGVIGKRGRKPGKVPATASGGSSIEQLVKAKKLVDQLGGIDAAKSAISALAQILG</sequence>
<proteinExistence type="predicted"/>
<reference evidence="1 2" key="1">
    <citation type="submission" date="2019-02" db="EMBL/GenBank/DDBJ databases">
        <title>Deep-cultivation of Planctomycetes and their phenomic and genomic characterization uncovers novel biology.</title>
        <authorList>
            <person name="Wiegand S."/>
            <person name="Jogler M."/>
            <person name="Boedeker C."/>
            <person name="Pinto D."/>
            <person name="Vollmers J."/>
            <person name="Rivas-Marin E."/>
            <person name="Kohn T."/>
            <person name="Peeters S.H."/>
            <person name="Heuer A."/>
            <person name="Rast P."/>
            <person name="Oberbeckmann S."/>
            <person name="Bunk B."/>
            <person name="Jeske O."/>
            <person name="Meyerdierks A."/>
            <person name="Storesund J.E."/>
            <person name="Kallscheuer N."/>
            <person name="Luecker S."/>
            <person name="Lage O.M."/>
            <person name="Pohl T."/>
            <person name="Merkel B.J."/>
            <person name="Hornburger P."/>
            <person name="Mueller R.-W."/>
            <person name="Bruemmer F."/>
            <person name="Labrenz M."/>
            <person name="Spormann A.M."/>
            <person name="Op den Camp H."/>
            <person name="Overmann J."/>
            <person name="Amann R."/>
            <person name="Jetten M.S.M."/>
            <person name="Mascher T."/>
            <person name="Medema M.H."/>
            <person name="Devos D.P."/>
            <person name="Kaster A.-K."/>
            <person name="Ovreas L."/>
            <person name="Rohde M."/>
            <person name="Galperin M.Y."/>
            <person name="Jogler C."/>
        </authorList>
    </citation>
    <scope>NUCLEOTIDE SEQUENCE [LARGE SCALE GENOMIC DNA]</scope>
    <source>
        <strain evidence="1 2">ETA_A8</strain>
    </source>
</reference>
<dbReference type="KEGG" id="aagg:ETAA8_43280"/>
<evidence type="ECO:0000313" key="1">
    <source>
        <dbReference type="EMBL" id="QDU29221.1"/>
    </source>
</evidence>
<dbReference type="Proteomes" id="UP000315017">
    <property type="component" value="Chromosome"/>
</dbReference>
<name>A0A517YG93_9BACT</name>
<accession>A0A517YG93</accession>
<organism evidence="1 2">
    <name type="scientific">Anatilimnocola aggregata</name>
    <dbReference type="NCBI Taxonomy" id="2528021"/>
    <lineage>
        <taxon>Bacteria</taxon>
        <taxon>Pseudomonadati</taxon>
        <taxon>Planctomycetota</taxon>
        <taxon>Planctomycetia</taxon>
        <taxon>Pirellulales</taxon>
        <taxon>Pirellulaceae</taxon>
        <taxon>Anatilimnocola</taxon>
    </lineage>
</organism>
<dbReference type="EMBL" id="CP036274">
    <property type="protein sequence ID" value="QDU29221.1"/>
    <property type="molecule type" value="Genomic_DNA"/>
</dbReference>
<dbReference type="OrthoDB" id="284479at2"/>
<protein>
    <submittedName>
        <fullName evidence="1">Uncharacterized protein</fullName>
    </submittedName>
</protein>
<dbReference type="AlphaFoldDB" id="A0A517YG93"/>